<feature type="domain" description="Amidohydrolase-related" evidence="2">
    <location>
        <begin position="58"/>
        <end position="156"/>
    </location>
</feature>
<keyword evidence="1" id="KW-0378">Hydrolase</keyword>
<reference evidence="3 4" key="1">
    <citation type="submission" date="2019-04" db="EMBL/GenBank/DDBJ databases">
        <title>Friends and foes A comparative genomics study of 23 Aspergillus species from section Flavi.</title>
        <authorList>
            <consortium name="DOE Joint Genome Institute"/>
            <person name="Kjaerbolling I."/>
            <person name="Vesth T."/>
            <person name="Frisvad J.C."/>
            <person name="Nybo J.L."/>
            <person name="Theobald S."/>
            <person name="Kildgaard S."/>
            <person name="Isbrandt T."/>
            <person name="Kuo A."/>
            <person name="Sato A."/>
            <person name="Lyhne E.K."/>
            <person name="Kogle M.E."/>
            <person name="Wiebenga A."/>
            <person name="Kun R.S."/>
            <person name="Lubbers R.J."/>
            <person name="Makela M.R."/>
            <person name="Barry K."/>
            <person name="Chovatia M."/>
            <person name="Clum A."/>
            <person name="Daum C."/>
            <person name="Haridas S."/>
            <person name="He G."/>
            <person name="LaButti K."/>
            <person name="Lipzen A."/>
            <person name="Mondo S."/>
            <person name="Riley R."/>
            <person name="Salamov A."/>
            <person name="Simmons B.A."/>
            <person name="Magnuson J.K."/>
            <person name="Henrissat B."/>
            <person name="Mortensen U.H."/>
            <person name="Larsen T.O."/>
            <person name="Devries R.P."/>
            <person name="Grigoriev I.V."/>
            <person name="Machida M."/>
            <person name="Baker S.E."/>
            <person name="Andersen M.R."/>
        </authorList>
    </citation>
    <scope>NUCLEOTIDE SEQUENCE [LARGE SCALE GENOMIC DNA]</scope>
    <source>
        <strain evidence="3 4">CBS 151.66</strain>
    </source>
</reference>
<dbReference type="EMBL" id="ML732513">
    <property type="protein sequence ID" value="KAB8067285.1"/>
    <property type="molecule type" value="Genomic_DNA"/>
</dbReference>
<dbReference type="Gene3D" id="3.20.20.140">
    <property type="entry name" value="Metal-dependent hydrolases"/>
    <property type="match status" value="1"/>
</dbReference>
<sequence length="482" mass="52868">MTSILLQAGTVLTHEGDNVKVLPDHDVLVVRNTIQAIGQGLALPAGIPGRVINCQGKIVSPGFIDTHHHLWQSQMRGRFGNLSFMDYMVAGNIQSFNHTPEDIFWGQMAGCQESIYSGVTTVVDHAHMTYSPEHATEAIRATASSGLRSFFCYTPIWRIKRWGSDGPVEYDKDLLPEWWFSTLKTLAKAAPFGDGRVMLGLGFDDFKLPRETVQDLWSRCRSLGINLFTTHYVANYMTNSISLLKRYALLDKTVLFSHINGITKADAQTLLAHGAHFSSTPETELQMGLGEPVAFNPDLKCNASIGIDCHSNNSGDTLSQLRLGMQHARGAENARAVEAGEYPRVKIQLEEVFNLGTIQGARAVNMTEKIGSIEVGKLADLVVFNATSPNMVCVVEENPIAAILLHANAGDIEVVIVDGIIRKEAGQLVDVGVLGEMNGEVVKFLAQGEVSKQLLESRRNIIERAQGQDVARGMEFLYKTFG</sequence>
<accession>A0A5N5WHW7</accession>
<gene>
    <name evidence="3" type="ORF">BDV29DRAFT_186429</name>
</gene>
<dbReference type="InterPro" id="IPR011059">
    <property type="entry name" value="Metal-dep_hydrolase_composite"/>
</dbReference>
<dbReference type="SUPFAM" id="SSF51556">
    <property type="entry name" value="Metallo-dependent hydrolases"/>
    <property type="match status" value="1"/>
</dbReference>
<dbReference type="AlphaFoldDB" id="A0A5N5WHW7"/>
<dbReference type="InterPro" id="IPR006680">
    <property type="entry name" value="Amidohydro-rel"/>
</dbReference>
<evidence type="ECO:0000313" key="4">
    <source>
        <dbReference type="Proteomes" id="UP000326565"/>
    </source>
</evidence>
<dbReference type="InterPro" id="IPR032466">
    <property type="entry name" value="Metal_Hydrolase"/>
</dbReference>
<dbReference type="PANTHER" id="PTHR43794:SF11">
    <property type="entry name" value="AMIDOHYDROLASE-RELATED DOMAIN-CONTAINING PROTEIN"/>
    <property type="match status" value="1"/>
</dbReference>
<dbReference type="InterPro" id="IPR050287">
    <property type="entry name" value="MTA/SAH_deaminase"/>
</dbReference>
<evidence type="ECO:0000259" key="2">
    <source>
        <dbReference type="Pfam" id="PF01979"/>
    </source>
</evidence>
<dbReference type="Pfam" id="PF01979">
    <property type="entry name" value="Amidohydro_1"/>
    <property type="match status" value="2"/>
</dbReference>
<organism evidence="3 4">
    <name type="scientific">Aspergillus leporis</name>
    <dbReference type="NCBI Taxonomy" id="41062"/>
    <lineage>
        <taxon>Eukaryota</taxon>
        <taxon>Fungi</taxon>
        <taxon>Dikarya</taxon>
        <taxon>Ascomycota</taxon>
        <taxon>Pezizomycotina</taxon>
        <taxon>Eurotiomycetes</taxon>
        <taxon>Eurotiomycetidae</taxon>
        <taxon>Eurotiales</taxon>
        <taxon>Aspergillaceae</taxon>
        <taxon>Aspergillus</taxon>
        <taxon>Aspergillus subgen. Circumdati</taxon>
    </lineage>
</organism>
<name>A0A5N5WHW7_9EURO</name>
<evidence type="ECO:0000313" key="3">
    <source>
        <dbReference type="EMBL" id="KAB8067285.1"/>
    </source>
</evidence>
<dbReference type="GO" id="GO:0016810">
    <property type="term" value="F:hydrolase activity, acting on carbon-nitrogen (but not peptide) bonds"/>
    <property type="evidence" value="ECO:0007669"/>
    <property type="project" value="InterPro"/>
</dbReference>
<dbReference type="PANTHER" id="PTHR43794">
    <property type="entry name" value="AMINOHYDROLASE SSNA-RELATED"/>
    <property type="match status" value="1"/>
</dbReference>
<dbReference type="SUPFAM" id="SSF51338">
    <property type="entry name" value="Composite domain of metallo-dependent hydrolases"/>
    <property type="match status" value="1"/>
</dbReference>
<feature type="domain" description="Amidohydrolase-related" evidence="2">
    <location>
        <begin position="248"/>
        <end position="419"/>
    </location>
</feature>
<proteinExistence type="predicted"/>
<dbReference type="Gene3D" id="2.30.40.10">
    <property type="entry name" value="Urease, subunit C, domain 1"/>
    <property type="match status" value="1"/>
</dbReference>
<dbReference type="Proteomes" id="UP000326565">
    <property type="component" value="Unassembled WGS sequence"/>
</dbReference>
<evidence type="ECO:0000256" key="1">
    <source>
        <dbReference type="ARBA" id="ARBA00022801"/>
    </source>
</evidence>
<protein>
    <recommendedName>
        <fullName evidence="2">Amidohydrolase-related domain-containing protein</fullName>
    </recommendedName>
</protein>
<dbReference type="OrthoDB" id="194468at2759"/>
<keyword evidence="4" id="KW-1185">Reference proteome</keyword>